<feature type="domain" description="SecA family profile" evidence="3">
    <location>
        <begin position="1"/>
        <end position="79"/>
    </location>
</feature>
<dbReference type="InterPro" id="IPR011115">
    <property type="entry name" value="SecA_DEAD"/>
</dbReference>
<dbReference type="GO" id="GO:0006605">
    <property type="term" value="P:protein targeting"/>
    <property type="evidence" value="ECO:0007669"/>
    <property type="project" value="InterPro"/>
</dbReference>
<evidence type="ECO:0000313" key="4">
    <source>
        <dbReference type="Proteomes" id="UP000887574"/>
    </source>
</evidence>
<dbReference type="Pfam" id="PF07517">
    <property type="entry name" value="SecA_DEAD"/>
    <property type="match status" value="1"/>
</dbReference>
<evidence type="ECO:0000256" key="2">
    <source>
        <dbReference type="ARBA" id="ARBA00023010"/>
    </source>
</evidence>
<keyword evidence="4" id="KW-1185">Reference proteome</keyword>
<dbReference type="GO" id="GO:0006886">
    <property type="term" value="P:intracellular protein transport"/>
    <property type="evidence" value="ECO:0007669"/>
    <property type="project" value="InterPro"/>
</dbReference>
<protein>
    <submittedName>
        <fullName evidence="5">Chloroplast protein-transporting ATPase</fullName>
    </submittedName>
</protein>
<sequence>MGHVPRATQIIALLALLNKQTNQGRLLQVATGEGKSTICAMLATILALKKESVDIITTSPILAERDATARIPFFKYLPE</sequence>
<dbReference type="GO" id="GO:0017038">
    <property type="term" value="P:protein import"/>
    <property type="evidence" value="ECO:0007669"/>
    <property type="project" value="InterPro"/>
</dbReference>
<dbReference type="PANTHER" id="PTHR30612:SF0">
    <property type="entry name" value="CHLOROPLAST PROTEIN-TRANSPORTING ATPASE"/>
    <property type="match status" value="1"/>
</dbReference>
<dbReference type="InterPro" id="IPR027417">
    <property type="entry name" value="P-loop_NTPase"/>
</dbReference>
<dbReference type="WBParaSite" id="jg4494">
    <property type="protein sequence ID" value="jg4494"/>
    <property type="gene ID" value="jg4494"/>
</dbReference>
<dbReference type="Gene3D" id="3.40.50.300">
    <property type="entry name" value="P-loop containing nucleotide triphosphate hydrolases"/>
    <property type="match status" value="1"/>
</dbReference>
<dbReference type="PANTHER" id="PTHR30612">
    <property type="entry name" value="SECA INNER MEMBRANE COMPONENT OF SEC PROTEIN SECRETION SYSTEM"/>
    <property type="match status" value="1"/>
</dbReference>
<organism evidence="4 5">
    <name type="scientific">Ditylenchus dipsaci</name>
    <dbReference type="NCBI Taxonomy" id="166011"/>
    <lineage>
        <taxon>Eukaryota</taxon>
        <taxon>Metazoa</taxon>
        <taxon>Ecdysozoa</taxon>
        <taxon>Nematoda</taxon>
        <taxon>Chromadorea</taxon>
        <taxon>Rhabditida</taxon>
        <taxon>Tylenchina</taxon>
        <taxon>Tylenchomorpha</taxon>
        <taxon>Sphaerularioidea</taxon>
        <taxon>Anguinidae</taxon>
        <taxon>Anguininae</taxon>
        <taxon>Ditylenchus</taxon>
    </lineage>
</organism>
<dbReference type="InterPro" id="IPR000185">
    <property type="entry name" value="SecA"/>
</dbReference>
<keyword evidence="2" id="KW-0811">Translocation</keyword>
<evidence type="ECO:0000313" key="5">
    <source>
        <dbReference type="WBParaSite" id="jg4494"/>
    </source>
</evidence>
<reference evidence="5" key="1">
    <citation type="submission" date="2022-11" db="UniProtKB">
        <authorList>
            <consortium name="WormBaseParasite"/>
        </authorList>
    </citation>
    <scope>IDENTIFICATION</scope>
</reference>
<evidence type="ECO:0000256" key="1">
    <source>
        <dbReference type="ARBA" id="ARBA00022927"/>
    </source>
</evidence>
<evidence type="ECO:0000259" key="3">
    <source>
        <dbReference type="PROSITE" id="PS51196"/>
    </source>
</evidence>
<dbReference type="GO" id="GO:0016020">
    <property type="term" value="C:membrane"/>
    <property type="evidence" value="ECO:0007669"/>
    <property type="project" value="InterPro"/>
</dbReference>
<dbReference type="Proteomes" id="UP000887574">
    <property type="component" value="Unplaced"/>
</dbReference>
<dbReference type="InterPro" id="IPR014018">
    <property type="entry name" value="SecA_motor_DEAD"/>
</dbReference>
<keyword evidence="1" id="KW-0813">Transport</keyword>
<dbReference type="SUPFAM" id="SSF52540">
    <property type="entry name" value="P-loop containing nucleoside triphosphate hydrolases"/>
    <property type="match status" value="1"/>
</dbReference>
<dbReference type="PROSITE" id="PS51196">
    <property type="entry name" value="SECA_MOTOR_DEAD"/>
    <property type="match status" value="1"/>
</dbReference>
<dbReference type="GO" id="GO:0005524">
    <property type="term" value="F:ATP binding"/>
    <property type="evidence" value="ECO:0007669"/>
    <property type="project" value="InterPro"/>
</dbReference>
<proteinExistence type="predicted"/>
<name>A0A915EA58_9BILA</name>
<accession>A0A915EA58</accession>
<keyword evidence="1" id="KW-0653">Protein transport</keyword>
<dbReference type="AlphaFoldDB" id="A0A915EA58"/>